<dbReference type="GO" id="GO:0045087">
    <property type="term" value="P:innate immune response"/>
    <property type="evidence" value="ECO:0007669"/>
    <property type="project" value="UniProtKB-KW"/>
</dbReference>
<evidence type="ECO:0000259" key="6">
    <source>
        <dbReference type="PROSITE" id="PS50004"/>
    </source>
</evidence>
<dbReference type="GO" id="GO:0006511">
    <property type="term" value="P:ubiquitin-dependent protein catabolic process"/>
    <property type="evidence" value="ECO:0007669"/>
    <property type="project" value="TreeGrafter"/>
</dbReference>
<evidence type="ECO:0000259" key="7">
    <source>
        <dbReference type="PROSITE" id="PS51140"/>
    </source>
</evidence>
<dbReference type="InterPro" id="IPR035892">
    <property type="entry name" value="C2_domain_sf"/>
</dbReference>
<keyword evidence="5" id="KW-0395">Inflammatory response</keyword>
<dbReference type="PROSITE" id="PS51140">
    <property type="entry name" value="CUE"/>
    <property type="match status" value="1"/>
</dbReference>
<evidence type="ECO:0000313" key="9">
    <source>
        <dbReference type="Proteomes" id="UP001054837"/>
    </source>
</evidence>
<evidence type="ECO:0000256" key="4">
    <source>
        <dbReference type="ARBA" id="ARBA00023006"/>
    </source>
</evidence>
<feature type="domain" description="C2" evidence="6">
    <location>
        <begin position="46"/>
        <end position="163"/>
    </location>
</feature>
<dbReference type="PANTHER" id="PTHR16461:SF5">
    <property type="entry name" value="TOLL-INTERACTING PROTEIN"/>
    <property type="match status" value="1"/>
</dbReference>
<dbReference type="Proteomes" id="UP001054837">
    <property type="component" value="Unassembled WGS sequence"/>
</dbReference>
<evidence type="ECO:0000256" key="5">
    <source>
        <dbReference type="ARBA" id="ARBA00023198"/>
    </source>
</evidence>
<dbReference type="InterPro" id="IPR003892">
    <property type="entry name" value="CUE"/>
</dbReference>
<dbReference type="SMART" id="SM00546">
    <property type="entry name" value="CUE"/>
    <property type="match status" value="1"/>
</dbReference>
<dbReference type="GO" id="GO:0031624">
    <property type="term" value="F:ubiquitin conjugating enzyme binding"/>
    <property type="evidence" value="ECO:0007669"/>
    <property type="project" value="TreeGrafter"/>
</dbReference>
<evidence type="ECO:0000313" key="8">
    <source>
        <dbReference type="EMBL" id="GIY11440.1"/>
    </source>
</evidence>
<keyword evidence="4" id="KW-0072">Autophagy</keyword>
<dbReference type="SUPFAM" id="SSF49562">
    <property type="entry name" value="C2 domain (Calcium/lipid-binding domain, CaLB)"/>
    <property type="match status" value="1"/>
</dbReference>
<name>A0AAV4QQF7_9ARAC</name>
<proteinExistence type="inferred from homology"/>
<dbReference type="InterPro" id="IPR000008">
    <property type="entry name" value="C2_dom"/>
</dbReference>
<dbReference type="SMART" id="SM00239">
    <property type="entry name" value="C2"/>
    <property type="match status" value="1"/>
</dbReference>
<keyword evidence="2" id="KW-0399">Innate immunity</keyword>
<gene>
    <name evidence="8" type="primary">tollip-a</name>
    <name evidence="8" type="ORF">CDAR_374291</name>
</gene>
<keyword evidence="9" id="KW-1185">Reference proteome</keyword>
<protein>
    <submittedName>
        <fullName evidence="8">Toll-interacting protein A</fullName>
    </submittedName>
</protein>
<accession>A0AAV4QQF7</accession>
<dbReference type="Pfam" id="PF02845">
    <property type="entry name" value="CUE"/>
    <property type="match status" value="1"/>
</dbReference>
<dbReference type="InterPro" id="IPR009060">
    <property type="entry name" value="UBA-like_sf"/>
</dbReference>
<evidence type="ECO:0000256" key="1">
    <source>
        <dbReference type="ARBA" id="ARBA00009278"/>
    </source>
</evidence>
<dbReference type="Gene3D" id="1.10.8.10">
    <property type="entry name" value="DNA helicase RuvA subunit, C-terminal domain"/>
    <property type="match status" value="1"/>
</dbReference>
<dbReference type="Gene3D" id="2.60.40.150">
    <property type="entry name" value="C2 domain"/>
    <property type="match status" value="1"/>
</dbReference>
<dbReference type="SUPFAM" id="SSF46934">
    <property type="entry name" value="UBA-like"/>
    <property type="match status" value="1"/>
</dbReference>
<comment type="caution">
    <text evidence="8">The sequence shown here is derived from an EMBL/GenBank/DDBJ whole genome shotgun (WGS) entry which is preliminary data.</text>
</comment>
<dbReference type="GO" id="GO:0006914">
    <property type="term" value="P:autophagy"/>
    <property type="evidence" value="ECO:0007669"/>
    <property type="project" value="UniProtKB-KW"/>
</dbReference>
<evidence type="ECO:0000256" key="3">
    <source>
        <dbReference type="ARBA" id="ARBA00022859"/>
    </source>
</evidence>
<organism evidence="8 9">
    <name type="scientific">Caerostris darwini</name>
    <dbReference type="NCBI Taxonomy" id="1538125"/>
    <lineage>
        <taxon>Eukaryota</taxon>
        <taxon>Metazoa</taxon>
        <taxon>Ecdysozoa</taxon>
        <taxon>Arthropoda</taxon>
        <taxon>Chelicerata</taxon>
        <taxon>Arachnida</taxon>
        <taxon>Araneae</taxon>
        <taxon>Araneomorphae</taxon>
        <taxon>Entelegynae</taxon>
        <taxon>Araneoidea</taxon>
        <taxon>Araneidae</taxon>
        <taxon>Caerostris</taxon>
    </lineage>
</organism>
<dbReference type="GO" id="GO:0005737">
    <property type="term" value="C:cytoplasm"/>
    <property type="evidence" value="ECO:0007669"/>
    <property type="project" value="TreeGrafter"/>
</dbReference>
<keyword evidence="3" id="KW-0391">Immunity</keyword>
<dbReference type="PANTHER" id="PTHR16461">
    <property type="entry name" value="TOLL-INTERACTING PROTEIN"/>
    <property type="match status" value="1"/>
</dbReference>
<dbReference type="GO" id="GO:0043130">
    <property type="term" value="F:ubiquitin binding"/>
    <property type="evidence" value="ECO:0007669"/>
    <property type="project" value="InterPro"/>
</dbReference>
<comment type="similarity">
    <text evidence="1">Belongs to the tollip family.</text>
</comment>
<evidence type="ECO:0000256" key="2">
    <source>
        <dbReference type="ARBA" id="ARBA00022588"/>
    </source>
</evidence>
<dbReference type="EMBL" id="BPLQ01004905">
    <property type="protein sequence ID" value="GIY11440.1"/>
    <property type="molecule type" value="Genomic_DNA"/>
</dbReference>
<dbReference type="PROSITE" id="PS50004">
    <property type="entry name" value="C2"/>
    <property type="match status" value="1"/>
</dbReference>
<feature type="domain" description="CUE" evidence="7">
    <location>
        <begin position="234"/>
        <end position="277"/>
    </location>
</feature>
<reference evidence="8 9" key="1">
    <citation type="submission" date="2021-06" db="EMBL/GenBank/DDBJ databases">
        <title>Caerostris darwini draft genome.</title>
        <authorList>
            <person name="Kono N."/>
            <person name="Arakawa K."/>
        </authorList>
    </citation>
    <scope>NUCLEOTIDE SEQUENCE [LARGE SCALE GENOMIC DNA]</scope>
</reference>
<sequence length="279" mass="31256">MATCGPLEVKSKSTDERRQQVMLGELPEDFLRVLPLTAEQQVSLDEQTAIALQHQYTVASAVSGRLTISIIEAKLNKNYGLTRMDPYVRLRVGNSCYETSTNYNGARNPRWYQSFNCFFIAHDRTVKLEVFDECAFSLDEKIAYGSYDIPKSVLLGKTVNEWIELSGKLGENKEGSINIVITCQPIPTGTLIYHPKSAVTVIPYGTYAGKKSARLNDHVSAQPITNPEDIDSIVTADEFKQVTEMFPTIDIEIIRAIMEGNRCNKEHTINALLELSRVT</sequence>
<dbReference type="Pfam" id="PF00168">
    <property type="entry name" value="C2"/>
    <property type="match status" value="1"/>
</dbReference>
<dbReference type="AlphaFoldDB" id="A0AAV4QQF7"/>